<dbReference type="AlphaFoldDB" id="A0A4Y2GZB7"/>
<organism evidence="2 3">
    <name type="scientific">Araneus ventricosus</name>
    <name type="common">Orbweaver spider</name>
    <name type="synonym">Epeira ventricosa</name>
    <dbReference type="NCBI Taxonomy" id="182803"/>
    <lineage>
        <taxon>Eukaryota</taxon>
        <taxon>Metazoa</taxon>
        <taxon>Ecdysozoa</taxon>
        <taxon>Arthropoda</taxon>
        <taxon>Chelicerata</taxon>
        <taxon>Arachnida</taxon>
        <taxon>Araneae</taxon>
        <taxon>Araneomorphae</taxon>
        <taxon>Entelegynae</taxon>
        <taxon>Araneoidea</taxon>
        <taxon>Araneidae</taxon>
        <taxon>Araneus</taxon>
    </lineage>
</organism>
<protein>
    <submittedName>
        <fullName evidence="2">Uncharacterized protein</fullName>
    </submittedName>
</protein>
<dbReference type="EMBL" id="BGPR01001627">
    <property type="protein sequence ID" value="GBM58239.1"/>
    <property type="molecule type" value="Genomic_DNA"/>
</dbReference>
<keyword evidence="3" id="KW-1185">Reference proteome</keyword>
<proteinExistence type="predicted"/>
<accession>A0A4Y2GZB7</accession>
<reference evidence="2 3" key="1">
    <citation type="journal article" date="2019" name="Sci. Rep.">
        <title>Orb-weaving spider Araneus ventricosus genome elucidates the spidroin gene catalogue.</title>
        <authorList>
            <person name="Kono N."/>
            <person name="Nakamura H."/>
            <person name="Ohtoshi R."/>
            <person name="Moran D.A.P."/>
            <person name="Shinohara A."/>
            <person name="Yoshida Y."/>
            <person name="Fujiwara M."/>
            <person name="Mori M."/>
            <person name="Tomita M."/>
            <person name="Arakawa K."/>
        </authorList>
    </citation>
    <scope>NUCLEOTIDE SEQUENCE [LARGE SCALE GENOMIC DNA]</scope>
</reference>
<name>A0A4Y2GZB7_ARAVE</name>
<feature type="compositionally biased region" description="Polar residues" evidence="1">
    <location>
        <begin position="68"/>
        <end position="87"/>
    </location>
</feature>
<evidence type="ECO:0000256" key="1">
    <source>
        <dbReference type="SAM" id="MobiDB-lite"/>
    </source>
</evidence>
<dbReference type="Proteomes" id="UP000499080">
    <property type="component" value="Unassembled WGS sequence"/>
</dbReference>
<sequence length="87" mass="9652">MPFSSSCHCSGRVGIDVWLRGRRVPDSKHDSTKDPPFIWASHIHRGKFPLNSDEGRSEAAVAAPNRQCPRNPTESNLNHISDSTSLQ</sequence>
<feature type="region of interest" description="Disordered" evidence="1">
    <location>
        <begin position="51"/>
        <end position="87"/>
    </location>
</feature>
<gene>
    <name evidence="2" type="ORF">AVEN_85838_1</name>
</gene>
<comment type="caution">
    <text evidence="2">The sequence shown here is derived from an EMBL/GenBank/DDBJ whole genome shotgun (WGS) entry which is preliminary data.</text>
</comment>
<evidence type="ECO:0000313" key="3">
    <source>
        <dbReference type="Proteomes" id="UP000499080"/>
    </source>
</evidence>
<evidence type="ECO:0000313" key="2">
    <source>
        <dbReference type="EMBL" id="GBM58239.1"/>
    </source>
</evidence>